<evidence type="ECO:0000256" key="5">
    <source>
        <dbReference type="ARBA" id="ARBA00022692"/>
    </source>
</evidence>
<feature type="transmembrane region" description="Helical" evidence="8">
    <location>
        <begin position="210"/>
        <end position="232"/>
    </location>
</feature>
<name>A0ABT0BQL5_9SPHN</name>
<dbReference type="RefSeq" id="WP_243920345.1">
    <property type="nucleotide sequence ID" value="NZ_JALHLG010000011.1"/>
</dbReference>
<dbReference type="PANTHER" id="PTHR33908">
    <property type="entry name" value="MANNOSYLTRANSFERASE YKCB-RELATED"/>
    <property type="match status" value="1"/>
</dbReference>
<evidence type="ECO:0000256" key="2">
    <source>
        <dbReference type="ARBA" id="ARBA00022475"/>
    </source>
</evidence>
<protein>
    <submittedName>
        <fullName evidence="10">Glycosyltransferase family 39 protein</fullName>
        <ecNumber evidence="10">2.4.-.-</ecNumber>
    </submittedName>
</protein>
<keyword evidence="3 10" id="KW-0328">Glycosyltransferase</keyword>
<proteinExistence type="predicted"/>
<reference evidence="10 11" key="1">
    <citation type="submission" date="2022-04" db="EMBL/GenBank/DDBJ databases">
        <title>Identification of a novel bacterium isolated from mangrove sediments.</title>
        <authorList>
            <person name="Pan X."/>
        </authorList>
    </citation>
    <scope>NUCLEOTIDE SEQUENCE [LARGE SCALE GENOMIC DNA]</scope>
    <source>
        <strain evidence="10 11">B2638</strain>
    </source>
</reference>
<dbReference type="InterPro" id="IPR038731">
    <property type="entry name" value="RgtA/B/C-like"/>
</dbReference>
<keyword evidence="2" id="KW-1003">Cell membrane</keyword>
<dbReference type="Pfam" id="PF13231">
    <property type="entry name" value="PMT_2"/>
    <property type="match status" value="1"/>
</dbReference>
<feature type="transmembrane region" description="Helical" evidence="8">
    <location>
        <begin position="320"/>
        <end position="338"/>
    </location>
</feature>
<dbReference type="EC" id="2.4.-.-" evidence="10"/>
<comment type="subcellular location">
    <subcellularLocation>
        <location evidence="1">Cell membrane</location>
        <topology evidence="1">Multi-pass membrane protein</topology>
    </subcellularLocation>
</comment>
<keyword evidence="7 8" id="KW-0472">Membrane</keyword>
<keyword evidence="11" id="KW-1185">Reference proteome</keyword>
<dbReference type="InterPro" id="IPR050297">
    <property type="entry name" value="LipidA_mod_glycosyltrf_83"/>
</dbReference>
<evidence type="ECO:0000256" key="3">
    <source>
        <dbReference type="ARBA" id="ARBA00022676"/>
    </source>
</evidence>
<feature type="transmembrane region" description="Helical" evidence="8">
    <location>
        <begin position="344"/>
        <end position="367"/>
    </location>
</feature>
<sequence>MSADILRFPTPPSRLALRLEWFGSNRSVLTMIWALYFALRVAVLLAGVAPTGDAAAYYGLAAGTGPAALQAASLPPGWPLALSLVFAQFGASPVTLGLFNLASAMLAGLLTLALGRRLFRSEAAARAGLLLLAVYPQAIGYVPLALPEVFTGMLLLAGCWTVITRTRRWQLVTAGLIFGLAALTNPQTLIAVPLLFAVEGAGTKDLRRHTLRLLGDGLLVLGVALLITLPWLPGHYQAFVPPAGSGYTLTERLIRLWDADGEMTRAYLAGAPGLAPLEAAYPAVHYAALTFRTALMLAFAAAFLVMLVKRRRNGQTWAGWWLLPYGIALCPVLAVLAFPGRPELHVPVMPFVCMSAGWLAVTGWNALAERGRPAPTLH</sequence>
<dbReference type="PANTHER" id="PTHR33908:SF11">
    <property type="entry name" value="MEMBRANE PROTEIN"/>
    <property type="match status" value="1"/>
</dbReference>
<evidence type="ECO:0000256" key="6">
    <source>
        <dbReference type="ARBA" id="ARBA00022989"/>
    </source>
</evidence>
<keyword evidence="6 8" id="KW-1133">Transmembrane helix</keyword>
<feature type="transmembrane region" description="Helical" evidence="8">
    <location>
        <begin position="283"/>
        <end position="308"/>
    </location>
</feature>
<organism evidence="10 11">
    <name type="scientific">Novosphingobium beihaiensis</name>
    <dbReference type="NCBI Taxonomy" id="2930389"/>
    <lineage>
        <taxon>Bacteria</taxon>
        <taxon>Pseudomonadati</taxon>
        <taxon>Pseudomonadota</taxon>
        <taxon>Alphaproteobacteria</taxon>
        <taxon>Sphingomonadales</taxon>
        <taxon>Sphingomonadaceae</taxon>
        <taxon>Novosphingobium</taxon>
    </lineage>
</organism>
<keyword evidence="5 8" id="KW-0812">Transmembrane</keyword>
<accession>A0ABT0BQL5</accession>
<feature type="transmembrane region" description="Helical" evidence="8">
    <location>
        <begin position="176"/>
        <end position="198"/>
    </location>
</feature>
<evidence type="ECO:0000256" key="4">
    <source>
        <dbReference type="ARBA" id="ARBA00022679"/>
    </source>
</evidence>
<dbReference type="EMBL" id="JALHLG010000011">
    <property type="protein sequence ID" value="MCJ2187096.1"/>
    <property type="molecule type" value="Genomic_DNA"/>
</dbReference>
<feature type="transmembrane region" description="Helical" evidence="8">
    <location>
        <begin position="94"/>
        <end position="115"/>
    </location>
</feature>
<feature type="transmembrane region" description="Helical" evidence="8">
    <location>
        <begin position="55"/>
        <end position="74"/>
    </location>
</feature>
<feature type="transmembrane region" description="Helical" evidence="8">
    <location>
        <begin position="28"/>
        <end position="48"/>
    </location>
</feature>
<evidence type="ECO:0000256" key="8">
    <source>
        <dbReference type="SAM" id="Phobius"/>
    </source>
</evidence>
<dbReference type="Proteomes" id="UP001202281">
    <property type="component" value="Unassembled WGS sequence"/>
</dbReference>
<keyword evidence="4 10" id="KW-0808">Transferase</keyword>
<evidence type="ECO:0000313" key="11">
    <source>
        <dbReference type="Proteomes" id="UP001202281"/>
    </source>
</evidence>
<feature type="domain" description="Glycosyltransferase RgtA/B/C/D-like" evidence="9">
    <location>
        <begin position="75"/>
        <end position="232"/>
    </location>
</feature>
<feature type="transmembrane region" description="Helical" evidence="8">
    <location>
        <begin position="127"/>
        <end position="146"/>
    </location>
</feature>
<evidence type="ECO:0000259" key="9">
    <source>
        <dbReference type="Pfam" id="PF13231"/>
    </source>
</evidence>
<gene>
    <name evidence="10" type="ORF">MTR66_09750</name>
</gene>
<dbReference type="GO" id="GO:0016757">
    <property type="term" value="F:glycosyltransferase activity"/>
    <property type="evidence" value="ECO:0007669"/>
    <property type="project" value="UniProtKB-KW"/>
</dbReference>
<evidence type="ECO:0000313" key="10">
    <source>
        <dbReference type="EMBL" id="MCJ2187096.1"/>
    </source>
</evidence>
<evidence type="ECO:0000256" key="1">
    <source>
        <dbReference type="ARBA" id="ARBA00004651"/>
    </source>
</evidence>
<evidence type="ECO:0000256" key="7">
    <source>
        <dbReference type="ARBA" id="ARBA00023136"/>
    </source>
</evidence>
<comment type="caution">
    <text evidence="10">The sequence shown here is derived from an EMBL/GenBank/DDBJ whole genome shotgun (WGS) entry which is preliminary data.</text>
</comment>